<reference evidence="2" key="1">
    <citation type="submission" date="2021-03" db="EMBL/GenBank/DDBJ databases">
        <authorList>
            <person name="Kanchanasin P."/>
            <person name="Saeng-In P."/>
            <person name="Phongsopitanun W."/>
            <person name="Yuki M."/>
            <person name="Kudo T."/>
            <person name="Ohkuma M."/>
            <person name="Tanasupawat S."/>
        </authorList>
    </citation>
    <scope>NUCLEOTIDE SEQUENCE</scope>
    <source>
        <strain evidence="2">GKU 128</strain>
    </source>
</reference>
<dbReference type="SUPFAM" id="SSF46785">
    <property type="entry name" value="Winged helix' DNA-binding domain"/>
    <property type="match status" value="1"/>
</dbReference>
<dbReference type="SMART" id="SM00347">
    <property type="entry name" value="HTH_MARR"/>
    <property type="match status" value="1"/>
</dbReference>
<dbReference type="Proteomes" id="UP000669179">
    <property type="component" value="Unassembled WGS sequence"/>
</dbReference>
<sequence>MDDQLRDGVDALVPGWERDGLSASLIAITELSKRVAHLNQALEQPLRAELADMGLTYAEFDVLAALRRVGEPYRLKPSELTRSLFLTSGGTSNVLQRLTKAGYVERADNAADARSRWVQLTPEGLHVTMEALKASGAVHEDVMTGIPAPTIRAAADALRELTAVLDRRRR</sequence>
<dbReference type="InterPro" id="IPR036390">
    <property type="entry name" value="WH_DNA-bd_sf"/>
</dbReference>
<dbReference type="GO" id="GO:0003700">
    <property type="term" value="F:DNA-binding transcription factor activity"/>
    <property type="evidence" value="ECO:0007669"/>
    <property type="project" value="InterPro"/>
</dbReference>
<dbReference type="PRINTS" id="PR00598">
    <property type="entry name" value="HTHMARR"/>
</dbReference>
<dbReference type="PANTHER" id="PTHR33164">
    <property type="entry name" value="TRANSCRIPTIONAL REGULATOR, MARR FAMILY"/>
    <property type="match status" value="1"/>
</dbReference>
<comment type="caution">
    <text evidence="2">The sequence shown here is derived from an EMBL/GenBank/DDBJ whole genome shotgun (WGS) entry which is preliminary data.</text>
</comment>
<dbReference type="PANTHER" id="PTHR33164:SF104">
    <property type="entry name" value="TRANSCRIPTIONAL REGULATORY PROTEIN"/>
    <property type="match status" value="1"/>
</dbReference>
<organism evidence="2 3">
    <name type="scientific">Actinomadura barringtoniae</name>
    <dbReference type="NCBI Taxonomy" id="1427535"/>
    <lineage>
        <taxon>Bacteria</taxon>
        <taxon>Bacillati</taxon>
        <taxon>Actinomycetota</taxon>
        <taxon>Actinomycetes</taxon>
        <taxon>Streptosporangiales</taxon>
        <taxon>Thermomonosporaceae</taxon>
        <taxon>Actinomadura</taxon>
    </lineage>
</organism>
<dbReference type="InterPro" id="IPR000835">
    <property type="entry name" value="HTH_MarR-typ"/>
</dbReference>
<dbReference type="InterPro" id="IPR036388">
    <property type="entry name" value="WH-like_DNA-bd_sf"/>
</dbReference>
<gene>
    <name evidence="2" type="ORF">J4573_07075</name>
</gene>
<protein>
    <submittedName>
        <fullName evidence="2">MarR family transcriptional regulator</fullName>
    </submittedName>
</protein>
<evidence type="ECO:0000259" key="1">
    <source>
        <dbReference type="PROSITE" id="PS50995"/>
    </source>
</evidence>
<feature type="domain" description="HTH marR-type" evidence="1">
    <location>
        <begin position="28"/>
        <end position="170"/>
    </location>
</feature>
<evidence type="ECO:0000313" key="3">
    <source>
        <dbReference type="Proteomes" id="UP000669179"/>
    </source>
</evidence>
<dbReference type="Pfam" id="PF12802">
    <property type="entry name" value="MarR_2"/>
    <property type="match status" value="1"/>
</dbReference>
<dbReference type="Gene3D" id="1.10.10.10">
    <property type="entry name" value="Winged helix-like DNA-binding domain superfamily/Winged helix DNA-binding domain"/>
    <property type="match status" value="1"/>
</dbReference>
<dbReference type="AlphaFoldDB" id="A0A939P7B1"/>
<dbReference type="GO" id="GO:0006950">
    <property type="term" value="P:response to stress"/>
    <property type="evidence" value="ECO:0007669"/>
    <property type="project" value="TreeGrafter"/>
</dbReference>
<evidence type="ECO:0000313" key="2">
    <source>
        <dbReference type="EMBL" id="MBO2446848.1"/>
    </source>
</evidence>
<dbReference type="PROSITE" id="PS50995">
    <property type="entry name" value="HTH_MARR_2"/>
    <property type="match status" value="1"/>
</dbReference>
<dbReference type="EMBL" id="JAGEOJ010000003">
    <property type="protein sequence ID" value="MBO2446848.1"/>
    <property type="molecule type" value="Genomic_DNA"/>
</dbReference>
<accession>A0A939P7B1</accession>
<dbReference type="InterPro" id="IPR039422">
    <property type="entry name" value="MarR/SlyA-like"/>
</dbReference>
<keyword evidence="3" id="KW-1185">Reference proteome</keyword>
<proteinExistence type="predicted"/>
<dbReference type="RefSeq" id="WP_208254474.1">
    <property type="nucleotide sequence ID" value="NZ_JAGEOJ010000003.1"/>
</dbReference>
<name>A0A939P7B1_9ACTN</name>